<evidence type="ECO:0000313" key="9">
    <source>
        <dbReference type="Proteomes" id="UP000182762"/>
    </source>
</evidence>
<dbReference type="PANTHER" id="PTHR46795">
    <property type="entry name" value="ABC TRANSPORTER PERMEASE-RELATED-RELATED"/>
    <property type="match status" value="1"/>
</dbReference>
<evidence type="ECO:0000313" key="8">
    <source>
        <dbReference type="EMBL" id="SFQ40268.1"/>
    </source>
</evidence>
<dbReference type="Proteomes" id="UP000182762">
    <property type="component" value="Unassembled WGS sequence"/>
</dbReference>
<evidence type="ECO:0000256" key="4">
    <source>
        <dbReference type="ARBA" id="ARBA00022989"/>
    </source>
</evidence>
<accession>A0A1I5Y7U7</accession>
<dbReference type="GeneID" id="93710021"/>
<feature type="transmembrane region" description="Helical" evidence="6">
    <location>
        <begin position="62"/>
        <end position="80"/>
    </location>
</feature>
<dbReference type="InterPro" id="IPR027022">
    <property type="entry name" value="ABC_permease_BceB-typ"/>
</dbReference>
<keyword evidence="6" id="KW-0813">Transport</keyword>
<evidence type="ECO:0000256" key="2">
    <source>
        <dbReference type="ARBA" id="ARBA00022475"/>
    </source>
</evidence>
<evidence type="ECO:0000256" key="1">
    <source>
        <dbReference type="ARBA" id="ARBA00004651"/>
    </source>
</evidence>
<keyword evidence="5 6" id="KW-0472">Membrane</keyword>
<dbReference type="RefSeq" id="WP_061803718.1">
    <property type="nucleotide sequence ID" value="NZ_FOXX01000002.1"/>
</dbReference>
<keyword evidence="3 6" id="KW-0812">Transmembrane</keyword>
<gene>
    <name evidence="8" type="ORF">SAMN02745910_01299</name>
</gene>
<dbReference type="EMBL" id="FOXX01000002">
    <property type="protein sequence ID" value="SFQ40268.1"/>
    <property type="molecule type" value="Genomic_DNA"/>
</dbReference>
<feature type="transmembrane region" description="Helical" evidence="6">
    <location>
        <begin position="100"/>
        <end position="126"/>
    </location>
</feature>
<comment type="similarity">
    <text evidence="6">Belongs to the ABC-4 integral membrane protein family.</text>
</comment>
<dbReference type="PANTHER" id="PTHR46795:SF2">
    <property type="entry name" value="ABC TRANSPORTER, PERMEASE PROTEIN"/>
    <property type="match status" value="1"/>
</dbReference>
<evidence type="ECO:0000259" key="7">
    <source>
        <dbReference type="Pfam" id="PF02687"/>
    </source>
</evidence>
<name>A0A1I5Y7U7_9BACI</name>
<feature type="transmembrane region" description="Helical" evidence="6">
    <location>
        <begin position="511"/>
        <end position="532"/>
    </location>
</feature>
<feature type="transmembrane region" description="Helical" evidence="6">
    <location>
        <begin position="281"/>
        <end position="302"/>
    </location>
</feature>
<feature type="transmembrane region" description="Helical" evidence="6">
    <location>
        <begin position="20"/>
        <end position="42"/>
    </location>
</feature>
<organism evidence="8 9">
    <name type="scientific">Priestia endophytica DSM 13796</name>
    <dbReference type="NCBI Taxonomy" id="1121089"/>
    <lineage>
        <taxon>Bacteria</taxon>
        <taxon>Bacillati</taxon>
        <taxon>Bacillota</taxon>
        <taxon>Bacilli</taxon>
        <taxon>Bacillales</taxon>
        <taxon>Bacillaceae</taxon>
        <taxon>Priestia</taxon>
    </lineage>
</organism>
<feature type="domain" description="ABC3 transporter permease C-terminal" evidence="7">
    <location>
        <begin position="63"/>
        <end position="173"/>
    </location>
</feature>
<keyword evidence="9" id="KW-1185">Reference proteome</keyword>
<feature type="transmembrane region" description="Helical" evidence="6">
    <location>
        <begin position="226"/>
        <end position="252"/>
    </location>
</feature>
<dbReference type="PIRSF" id="PIRSF018968">
    <property type="entry name" value="ABC_permease_BceB"/>
    <property type="match status" value="1"/>
</dbReference>
<keyword evidence="2 6" id="KW-1003">Cell membrane</keyword>
<evidence type="ECO:0000256" key="3">
    <source>
        <dbReference type="ARBA" id="ARBA00022692"/>
    </source>
</evidence>
<sequence>MTFQQFAYKNVIRNKRTYGAYFLSSAFSVMIFFMYALFIFNPHIKTGLVVGVAVQAMTISEYIMYIFSFFFVLYSVSTFLKTRKREFGILMMHGMSKQQLYQLVFLENMLIGIFAIITGIVCGLLFEKLFLLLGGRILGIGEIPFYLSWKAVSLTSFSFLCLFAAVSIFTLFTLRVNKLIDLFQAVQKPKREPKASVLLSLLCALLLFSSYFLAFTTKGGDIVIRMLPVIMMTIVGTYFFYTQMSIFIVKLLQKKRTIFLQKTNIVTIANLAYRLKDNAQMFFLVTIVSTVSFCAIGAFSSFNVLNKEVEKSYPVAVNYISKKNNMLEEKHVQAIEDSLQQNNISYIKMTFPIRYVKTTEGEEVLYVSFSQYQKFLKETGKTEAIRPLKNGEAYLLPTTLWDQKQFTAQTYSLTGENHGSLSIKDVASHIMLPNTLLPSRGVIVSDKLYEKLSPSKTETYVGWNTKSFSNTNGVGANISRTGLVSPSDDKSYALAIGGTVLASQKQIFNTMFFVALLVGIVFFIASGSFLYFRLYADLEYDIRQYNTIARIGLTDQELRTIVTKQLLLLFFVPFMLAVSHSLFAFKALQSLFSISIAQNMSLVLLSFLAAQIAYFLLIQARYLKMLKTKLL</sequence>
<dbReference type="InterPro" id="IPR052536">
    <property type="entry name" value="ABC-4_Integral_Memb_Prot"/>
</dbReference>
<feature type="transmembrane region" description="Helical" evidence="6">
    <location>
        <begin position="591"/>
        <end position="617"/>
    </location>
</feature>
<proteinExistence type="inferred from homology"/>
<feature type="transmembrane region" description="Helical" evidence="6">
    <location>
        <begin position="146"/>
        <end position="174"/>
    </location>
</feature>
<protein>
    <submittedName>
        <fullName evidence="8">ABC transport system permease protein</fullName>
    </submittedName>
</protein>
<keyword evidence="4 6" id="KW-1133">Transmembrane helix</keyword>
<reference evidence="8 9" key="1">
    <citation type="submission" date="2016-10" db="EMBL/GenBank/DDBJ databases">
        <authorList>
            <person name="Varghese N."/>
            <person name="Submissions S."/>
        </authorList>
    </citation>
    <scope>NUCLEOTIDE SEQUENCE [LARGE SCALE GENOMIC DNA]</scope>
    <source>
        <strain evidence="8 9">DSM 13796</strain>
    </source>
</reference>
<evidence type="ECO:0000256" key="5">
    <source>
        <dbReference type="ARBA" id="ARBA00023136"/>
    </source>
</evidence>
<comment type="subcellular location">
    <subcellularLocation>
        <location evidence="1 6">Cell membrane</location>
        <topology evidence="1 6">Multi-pass membrane protein</topology>
    </subcellularLocation>
</comment>
<evidence type="ECO:0000256" key="6">
    <source>
        <dbReference type="PIRNR" id="PIRNR018968"/>
    </source>
</evidence>
<feature type="transmembrane region" description="Helical" evidence="6">
    <location>
        <begin position="566"/>
        <end position="585"/>
    </location>
</feature>
<feature type="transmembrane region" description="Helical" evidence="6">
    <location>
        <begin position="195"/>
        <end position="214"/>
    </location>
</feature>
<dbReference type="InterPro" id="IPR003838">
    <property type="entry name" value="ABC3_permease_C"/>
</dbReference>
<dbReference type="Pfam" id="PF02687">
    <property type="entry name" value="FtsX"/>
    <property type="match status" value="1"/>
</dbReference>
<comment type="caution">
    <text evidence="8">The sequence shown here is derived from an EMBL/GenBank/DDBJ whole genome shotgun (WGS) entry which is preliminary data.</text>
</comment>